<comment type="caution">
    <text evidence="1">The sequence shown here is derived from an EMBL/GenBank/DDBJ whole genome shotgun (WGS) entry which is preliminary data.</text>
</comment>
<dbReference type="Proteomes" id="UP000466442">
    <property type="component" value="Linkage Group LG12"/>
</dbReference>
<feature type="non-terminal residue" evidence="1">
    <location>
        <position position="1"/>
    </location>
</feature>
<gene>
    <name evidence="1" type="ORF">GE061_004059</name>
</gene>
<keyword evidence="2" id="KW-1185">Reference proteome</keyword>
<reference evidence="1" key="1">
    <citation type="journal article" date="2021" name="Mol. Ecol. Resour.">
        <title>Apolygus lucorum genome provides insights into omnivorousness and mesophyll feeding.</title>
        <authorList>
            <person name="Liu Y."/>
            <person name="Liu H."/>
            <person name="Wang H."/>
            <person name="Huang T."/>
            <person name="Liu B."/>
            <person name="Yang B."/>
            <person name="Yin L."/>
            <person name="Li B."/>
            <person name="Zhang Y."/>
            <person name="Zhang S."/>
            <person name="Jiang F."/>
            <person name="Zhang X."/>
            <person name="Ren Y."/>
            <person name="Wang B."/>
            <person name="Wang S."/>
            <person name="Lu Y."/>
            <person name="Wu K."/>
            <person name="Fan W."/>
            <person name="Wang G."/>
        </authorList>
    </citation>
    <scope>NUCLEOTIDE SEQUENCE</scope>
    <source>
        <strain evidence="1">12Hb</strain>
    </source>
</reference>
<evidence type="ECO:0000313" key="1">
    <source>
        <dbReference type="EMBL" id="KAF6201666.1"/>
    </source>
</evidence>
<organism evidence="1 2">
    <name type="scientific">Apolygus lucorum</name>
    <name type="common">Small green plant bug</name>
    <name type="synonym">Lygocoris lucorum</name>
    <dbReference type="NCBI Taxonomy" id="248454"/>
    <lineage>
        <taxon>Eukaryota</taxon>
        <taxon>Metazoa</taxon>
        <taxon>Ecdysozoa</taxon>
        <taxon>Arthropoda</taxon>
        <taxon>Hexapoda</taxon>
        <taxon>Insecta</taxon>
        <taxon>Pterygota</taxon>
        <taxon>Neoptera</taxon>
        <taxon>Paraneoptera</taxon>
        <taxon>Hemiptera</taxon>
        <taxon>Heteroptera</taxon>
        <taxon>Panheteroptera</taxon>
        <taxon>Cimicomorpha</taxon>
        <taxon>Miridae</taxon>
        <taxon>Mirini</taxon>
        <taxon>Apolygus</taxon>
    </lineage>
</organism>
<proteinExistence type="predicted"/>
<sequence length="126" mass="13874">LSICDSGFGDEKLVFLMIAKVPLRVAVDQSVNIVRLWLFATFHACTTNYSLEVTATKNHSVSISFTGVPINASTFDIPFSGNISSMSASDFSHGQMLNVRESVIRRFENEGGCTVNIYIHCNHLVD</sequence>
<evidence type="ECO:0000313" key="2">
    <source>
        <dbReference type="Proteomes" id="UP000466442"/>
    </source>
</evidence>
<name>A0A8S9X0T0_APOLU</name>
<dbReference type="EMBL" id="WIXP02000012">
    <property type="protein sequence ID" value="KAF6201666.1"/>
    <property type="molecule type" value="Genomic_DNA"/>
</dbReference>
<dbReference type="AlphaFoldDB" id="A0A8S9X0T0"/>
<protein>
    <submittedName>
        <fullName evidence="1">Uncharacterized protein</fullName>
    </submittedName>
</protein>
<accession>A0A8S9X0T0</accession>